<gene>
    <name evidence="1" type="ORF">QG37_07483</name>
</gene>
<dbReference type="VEuPathDB" id="FungiDB:QG37_07483"/>
<dbReference type="Proteomes" id="UP000037122">
    <property type="component" value="Unassembled WGS sequence"/>
</dbReference>
<name>A0A0L0NQD9_CANAR</name>
<dbReference type="AlphaFoldDB" id="A0A0L0NQD9"/>
<dbReference type="EMBL" id="LGST01000057">
    <property type="protein sequence ID" value="KND96351.1"/>
    <property type="molecule type" value="Genomic_DNA"/>
</dbReference>
<evidence type="ECO:0000313" key="2">
    <source>
        <dbReference type="Proteomes" id="UP000037122"/>
    </source>
</evidence>
<protein>
    <submittedName>
        <fullName evidence="1">Uncharacterized protein</fullName>
    </submittedName>
</protein>
<evidence type="ECO:0000313" key="1">
    <source>
        <dbReference type="EMBL" id="KND96351.1"/>
    </source>
</evidence>
<accession>A0A0L0NQD9</accession>
<proteinExistence type="predicted"/>
<reference evidence="2" key="1">
    <citation type="journal article" date="2015" name="BMC Genomics">
        <title>Draft genome of a commonly misdiagnosed multidrug resistant pathogen Candida auris.</title>
        <authorList>
            <person name="Chatterjee S."/>
            <person name="Alampalli S.V."/>
            <person name="Nageshan R.K."/>
            <person name="Chettiar S.T."/>
            <person name="Joshi S."/>
            <person name="Tatu U.S."/>
        </authorList>
    </citation>
    <scope>NUCLEOTIDE SEQUENCE [LARGE SCALE GENOMIC DNA]</scope>
    <source>
        <strain evidence="2">6684</strain>
    </source>
</reference>
<organism evidence="1 2">
    <name type="scientific">Candidozyma auris</name>
    <name type="common">Yeast</name>
    <name type="synonym">Candida auris</name>
    <dbReference type="NCBI Taxonomy" id="498019"/>
    <lineage>
        <taxon>Eukaryota</taxon>
        <taxon>Fungi</taxon>
        <taxon>Dikarya</taxon>
        <taxon>Ascomycota</taxon>
        <taxon>Saccharomycotina</taxon>
        <taxon>Pichiomycetes</taxon>
        <taxon>Metschnikowiaceae</taxon>
        <taxon>Candidozyma</taxon>
    </lineage>
</organism>
<comment type="caution">
    <text evidence="1">The sequence shown here is derived from an EMBL/GenBank/DDBJ whole genome shotgun (WGS) entry which is preliminary data.</text>
</comment>
<sequence>MQKIICVGTLENLILYKEWVFEPGSTCKPLGGIEVAVAACGWLQDTLIVSDARPS</sequence>